<proteinExistence type="predicted"/>
<accession>A0A6J4P4X8</accession>
<gene>
    <name evidence="2" type="ORF">AVDCRST_MAG22-1412</name>
</gene>
<feature type="domain" description="ABM" evidence="1">
    <location>
        <begin position="39"/>
        <end position="130"/>
    </location>
</feature>
<evidence type="ECO:0000259" key="1">
    <source>
        <dbReference type="PROSITE" id="PS51725"/>
    </source>
</evidence>
<dbReference type="AlphaFoldDB" id="A0A6J4P4X8"/>
<dbReference type="Gene3D" id="3.30.70.100">
    <property type="match status" value="1"/>
</dbReference>
<dbReference type="EMBL" id="CADCUV010000057">
    <property type="protein sequence ID" value="CAA9403723.1"/>
    <property type="molecule type" value="Genomic_DNA"/>
</dbReference>
<name>A0A6J4P4X8_9ACTN</name>
<dbReference type="GO" id="GO:0003824">
    <property type="term" value="F:catalytic activity"/>
    <property type="evidence" value="ECO:0007669"/>
    <property type="project" value="TreeGrafter"/>
</dbReference>
<reference evidence="2" key="1">
    <citation type="submission" date="2020-02" db="EMBL/GenBank/DDBJ databases">
        <authorList>
            <person name="Meier V. D."/>
        </authorList>
    </citation>
    <scope>NUCLEOTIDE SEQUENCE</scope>
    <source>
        <strain evidence="2">AVDCRST_MAG22</strain>
    </source>
</reference>
<evidence type="ECO:0000313" key="2">
    <source>
        <dbReference type="EMBL" id="CAA9403723.1"/>
    </source>
</evidence>
<dbReference type="PROSITE" id="PS51725">
    <property type="entry name" value="ABM"/>
    <property type="match status" value="1"/>
</dbReference>
<dbReference type="PANTHER" id="PTHR33336:SF3">
    <property type="entry name" value="ABM DOMAIN-CONTAINING PROTEIN"/>
    <property type="match status" value="1"/>
</dbReference>
<dbReference type="InterPro" id="IPR050744">
    <property type="entry name" value="AI-2_Isomerase_LsrG"/>
</dbReference>
<dbReference type="InterPro" id="IPR011008">
    <property type="entry name" value="Dimeric_a/b-barrel"/>
</dbReference>
<sequence>MLPERRPITSRDRRLTRFGGDAILRAESSGERRDKVDQLTIIAKLKAKSGSEERLFEECRKLVGPTLAEEGCINYDMHRSVEDPGLIMFYENWTSRPLWERHMESQHLQEFSANTDDIVEVWELFQGEKVDGA</sequence>
<dbReference type="PANTHER" id="PTHR33336">
    <property type="entry name" value="QUINOL MONOOXYGENASE YGIN-RELATED"/>
    <property type="match status" value="1"/>
</dbReference>
<dbReference type="SUPFAM" id="SSF54909">
    <property type="entry name" value="Dimeric alpha+beta barrel"/>
    <property type="match status" value="1"/>
</dbReference>
<dbReference type="InterPro" id="IPR007138">
    <property type="entry name" value="ABM_dom"/>
</dbReference>
<dbReference type="Pfam" id="PF03992">
    <property type="entry name" value="ABM"/>
    <property type="match status" value="1"/>
</dbReference>
<organism evidence="2">
    <name type="scientific">uncultured Rubrobacteraceae bacterium</name>
    <dbReference type="NCBI Taxonomy" id="349277"/>
    <lineage>
        <taxon>Bacteria</taxon>
        <taxon>Bacillati</taxon>
        <taxon>Actinomycetota</taxon>
        <taxon>Rubrobacteria</taxon>
        <taxon>Rubrobacterales</taxon>
        <taxon>Rubrobacteraceae</taxon>
        <taxon>environmental samples</taxon>
    </lineage>
</organism>
<protein>
    <recommendedName>
        <fullName evidence="1">ABM domain-containing protein</fullName>
    </recommendedName>
</protein>